<dbReference type="STRING" id="1036779.SAMN04515666_11413"/>
<organism evidence="3 4">
    <name type="scientific">Bosea lupini</name>
    <dbReference type="NCBI Taxonomy" id="1036779"/>
    <lineage>
        <taxon>Bacteria</taxon>
        <taxon>Pseudomonadati</taxon>
        <taxon>Pseudomonadota</taxon>
        <taxon>Alphaproteobacteria</taxon>
        <taxon>Hyphomicrobiales</taxon>
        <taxon>Boseaceae</taxon>
        <taxon>Bosea</taxon>
    </lineage>
</organism>
<feature type="region of interest" description="Disordered" evidence="2">
    <location>
        <begin position="263"/>
        <end position="282"/>
    </location>
</feature>
<gene>
    <name evidence="3" type="ORF">SAMN04515666_11413</name>
</gene>
<dbReference type="PRINTS" id="PR00081">
    <property type="entry name" value="GDHRDH"/>
</dbReference>
<dbReference type="Gene3D" id="3.40.50.720">
    <property type="entry name" value="NAD(P)-binding Rossmann-like Domain"/>
    <property type="match status" value="1"/>
</dbReference>
<dbReference type="RefSeq" id="WP_091842338.1">
    <property type="nucleotide sequence ID" value="NZ_FOAN01000014.1"/>
</dbReference>
<dbReference type="GO" id="GO:0016491">
    <property type="term" value="F:oxidoreductase activity"/>
    <property type="evidence" value="ECO:0007669"/>
    <property type="project" value="UniProtKB-KW"/>
</dbReference>
<sequence length="304" mass="32166">MSQWTTADIPSQRGRTAVVTGTGGLGYEDALALAGAGADVIIAGRNPAKGADAVTAIRAAVPDAKVRFAELDLASLGSVAAFAARLADEHDGLDLLINNAGIMQPPQRRVSADGFELQFATNYLGHFALSAHLLPLLRRGQQPRVVTLGSVAARRGAIDFDDLQAARAYRSMPVYAQSKLACIIFALEFSRRSRAAAWGVQSLAAHPGITRTDLIPNQAGRWSIAGLARRHLSFLFQPAWQGALPTLYAATAPSARDGGYYGPDRLGGTRGFPTEEEPPQQATDSAAAARLWALSEEMVGMAFA</sequence>
<dbReference type="CDD" id="cd05327">
    <property type="entry name" value="retinol-DH_like_SDR_c_like"/>
    <property type="match status" value="1"/>
</dbReference>
<evidence type="ECO:0000256" key="2">
    <source>
        <dbReference type="SAM" id="MobiDB-lite"/>
    </source>
</evidence>
<dbReference type="PANTHER" id="PTHR43157:SF31">
    <property type="entry name" value="PHOSPHATIDYLINOSITOL-GLYCAN BIOSYNTHESIS CLASS F PROTEIN"/>
    <property type="match status" value="1"/>
</dbReference>
<dbReference type="AlphaFoldDB" id="A0A1H7Z9G8"/>
<dbReference type="PANTHER" id="PTHR43157">
    <property type="entry name" value="PHOSPHATIDYLINOSITOL-GLYCAN BIOSYNTHESIS CLASS F PROTEIN-RELATED"/>
    <property type="match status" value="1"/>
</dbReference>
<dbReference type="Pfam" id="PF00106">
    <property type="entry name" value="adh_short"/>
    <property type="match status" value="1"/>
</dbReference>
<protein>
    <submittedName>
        <fullName evidence="3">NAD(P)-dependent dehydrogenase, short-chain alcohol dehydrogenase family</fullName>
    </submittedName>
</protein>
<dbReference type="InterPro" id="IPR002347">
    <property type="entry name" value="SDR_fam"/>
</dbReference>
<dbReference type="NCBIfam" id="NF004846">
    <property type="entry name" value="PRK06197.1"/>
    <property type="match status" value="1"/>
</dbReference>
<evidence type="ECO:0000256" key="1">
    <source>
        <dbReference type="ARBA" id="ARBA00023002"/>
    </source>
</evidence>
<evidence type="ECO:0000313" key="3">
    <source>
        <dbReference type="EMBL" id="SEM55242.1"/>
    </source>
</evidence>
<dbReference type="Proteomes" id="UP000199664">
    <property type="component" value="Unassembled WGS sequence"/>
</dbReference>
<reference evidence="4" key="1">
    <citation type="submission" date="2016-10" db="EMBL/GenBank/DDBJ databases">
        <authorList>
            <person name="Varghese N."/>
            <person name="Submissions S."/>
        </authorList>
    </citation>
    <scope>NUCLEOTIDE SEQUENCE [LARGE SCALE GENOMIC DNA]</scope>
    <source>
        <strain evidence="4">LMG 26383,CCUG 61248,R- 45681</strain>
    </source>
</reference>
<evidence type="ECO:0000313" key="4">
    <source>
        <dbReference type="Proteomes" id="UP000199664"/>
    </source>
</evidence>
<keyword evidence="4" id="KW-1185">Reference proteome</keyword>
<accession>A0A1H7Z9G8</accession>
<name>A0A1H7Z9G8_9HYPH</name>
<dbReference type="OrthoDB" id="109589at2"/>
<dbReference type="InterPro" id="IPR036291">
    <property type="entry name" value="NAD(P)-bd_dom_sf"/>
</dbReference>
<dbReference type="EMBL" id="FOAN01000014">
    <property type="protein sequence ID" value="SEM55242.1"/>
    <property type="molecule type" value="Genomic_DNA"/>
</dbReference>
<dbReference type="NCBIfam" id="NF004513">
    <property type="entry name" value="PRK05854.1"/>
    <property type="match status" value="1"/>
</dbReference>
<proteinExistence type="predicted"/>
<dbReference type="SUPFAM" id="SSF51735">
    <property type="entry name" value="NAD(P)-binding Rossmann-fold domains"/>
    <property type="match status" value="1"/>
</dbReference>
<keyword evidence="1" id="KW-0560">Oxidoreductase</keyword>